<dbReference type="PANTHER" id="PTHR30388">
    <property type="entry name" value="ALDEHYDE OXIDOREDUCTASE MOLYBDENUM COFACTOR ASSEMBLY PROTEIN"/>
    <property type="match status" value="1"/>
</dbReference>
<name>A0A369WFZ3_9GAMM</name>
<dbReference type="RefSeq" id="WP_114695871.1">
    <property type="nucleotide sequence ID" value="NZ_QQOH01000003.1"/>
</dbReference>
<dbReference type="EMBL" id="QQOH01000003">
    <property type="protein sequence ID" value="RDE19526.1"/>
    <property type="molecule type" value="Genomic_DNA"/>
</dbReference>
<dbReference type="PANTHER" id="PTHR30388:SF4">
    <property type="entry name" value="MOLYBDENUM COFACTOR INSERTION CHAPERONE PAOD"/>
    <property type="match status" value="1"/>
</dbReference>
<evidence type="ECO:0000259" key="1">
    <source>
        <dbReference type="Pfam" id="PF02625"/>
    </source>
</evidence>
<dbReference type="InterPro" id="IPR052698">
    <property type="entry name" value="MoCofactor_Util/Proc"/>
</dbReference>
<feature type="domain" description="XdhC- CoxI" evidence="1">
    <location>
        <begin position="17"/>
        <end position="80"/>
    </location>
</feature>
<dbReference type="OrthoDB" id="9815497at2"/>
<accession>A0A369WFZ3</accession>
<feature type="domain" description="XdhC Rossmann" evidence="2">
    <location>
        <begin position="168"/>
        <end position="308"/>
    </location>
</feature>
<dbReference type="Pfam" id="PF02625">
    <property type="entry name" value="XdhC_CoxI"/>
    <property type="match status" value="1"/>
</dbReference>
<proteinExistence type="predicted"/>
<keyword evidence="4" id="KW-1185">Reference proteome</keyword>
<gene>
    <name evidence="3" type="ORF">DV711_11590</name>
</gene>
<dbReference type="Gene3D" id="3.40.50.720">
    <property type="entry name" value="NAD(P)-binding Rossmann-like Domain"/>
    <property type="match status" value="1"/>
</dbReference>
<comment type="caution">
    <text evidence="3">The sequence shown here is derived from an EMBL/GenBank/DDBJ whole genome shotgun (WGS) entry which is preliminary data.</text>
</comment>
<dbReference type="InterPro" id="IPR027051">
    <property type="entry name" value="XdhC_Rossmann_dom"/>
</dbReference>
<evidence type="ECO:0000259" key="2">
    <source>
        <dbReference type="Pfam" id="PF13478"/>
    </source>
</evidence>
<dbReference type="Proteomes" id="UP000253769">
    <property type="component" value="Unassembled WGS sequence"/>
</dbReference>
<organism evidence="3 4">
    <name type="scientific">Motiliproteus coralliicola</name>
    <dbReference type="NCBI Taxonomy" id="2283196"/>
    <lineage>
        <taxon>Bacteria</taxon>
        <taxon>Pseudomonadati</taxon>
        <taxon>Pseudomonadota</taxon>
        <taxon>Gammaproteobacteria</taxon>
        <taxon>Oceanospirillales</taxon>
        <taxon>Oceanospirillaceae</taxon>
        <taxon>Motiliproteus</taxon>
    </lineage>
</organism>
<evidence type="ECO:0000313" key="4">
    <source>
        <dbReference type="Proteomes" id="UP000253769"/>
    </source>
</evidence>
<dbReference type="InterPro" id="IPR003777">
    <property type="entry name" value="XdhC_CoxI"/>
</dbReference>
<dbReference type="Pfam" id="PF13478">
    <property type="entry name" value="XdhC_C"/>
    <property type="match status" value="1"/>
</dbReference>
<sequence>MSNQLSHLLSAWQASDTEEWVLGTVYKTEGSAYRKAGAMMLINGLGQQYGLLSGGCLESDIVRQARRVIHSGRPTTLTYDGSDEDDLAFQLGIGCGGIVHIMLQPLSREHDLDLGALAETLSRRELGTYYQQIGGMGARFQPGEQRPFERSRIEAGWLVTPIRPEPHLLVVGGGVDARPLVQIAHTLGWRVTLADPRPANARAEHFSQADRVLRSLDHSLTEYSIDHRVDAAVLMSHNIELDAEGLHRLHRSGLQHIALLGPQHRYHQVLERAGLEERQLGCHVSGPAGLPIGGQLPESIALSILAECHAVLHQAVESCPQPMAVGQ</sequence>
<dbReference type="AlphaFoldDB" id="A0A369WFZ3"/>
<evidence type="ECO:0000313" key="3">
    <source>
        <dbReference type="EMBL" id="RDE19526.1"/>
    </source>
</evidence>
<protein>
    <submittedName>
        <fullName evidence="3">XdhC/CoxI family protein</fullName>
    </submittedName>
</protein>
<reference evidence="3 4" key="1">
    <citation type="submission" date="2018-07" db="EMBL/GenBank/DDBJ databases">
        <title>Motiliproteus coralliicola sp. nov., a bacterium isolated from Coral.</title>
        <authorList>
            <person name="Wang G."/>
        </authorList>
    </citation>
    <scope>NUCLEOTIDE SEQUENCE [LARGE SCALE GENOMIC DNA]</scope>
    <source>
        <strain evidence="3 4">C34</strain>
    </source>
</reference>